<proteinExistence type="predicted"/>
<comment type="caution">
    <text evidence="1">The sequence shown here is derived from an EMBL/GenBank/DDBJ whole genome shotgun (WGS) entry which is preliminary data.</text>
</comment>
<dbReference type="EMBL" id="LAZR01003697">
    <property type="protein sequence ID" value="KKN15601.1"/>
    <property type="molecule type" value="Genomic_DNA"/>
</dbReference>
<protein>
    <submittedName>
        <fullName evidence="1">Uncharacterized protein</fullName>
    </submittedName>
</protein>
<dbReference type="AlphaFoldDB" id="A0A0F9QQZ5"/>
<reference evidence="1" key="1">
    <citation type="journal article" date="2015" name="Nature">
        <title>Complex archaea that bridge the gap between prokaryotes and eukaryotes.</title>
        <authorList>
            <person name="Spang A."/>
            <person name="Saw J.H."/>
            <person name="Jorgensen S.L."/>
            <person name="Zaremba-Niedzwiedzka K."/>
            <person name="Martijn J."/>
            <person name="Lind A.E."/>
            <person name="van Eijk R."/>
            <person name="Schleper C."/>
            <person name="Guy L."/>
            <person name="Ettema T.J."/>
        </authorList>
    </citation>
    <scope>NUCLEOTIDE SEQUENCE</scope>
</reference>
<sequence>MTVLDSLTLDITFEKRYELKGHIIAYTSMHRDSSVLRCTVCGKSVELRVNDLGGWWTSNRDLDKECEGTSG</sequence>
<gene>
    <name evidence="1" type="ORF">LCGC14_0984510</name>
</gene>
<evidence type="ECO:0000313" key="1">
    <source>
        <dbReference type="EMBL" id="KKN15601.1"/>
    </source>
</evidence>
<name>A0A0F9QQZ5_9ZZZZ</name>
<accession>A0A0F9QQZ5</accession>
<organism evidence="1">
    <name type="scientific">marine sediment metagenome</name>
    <dbReference type="NCBI Taxonomy" id="412755"/>
    <lineage>
        <taxon>unclassified sequences</taxon>
        <taxon>metagenomes</taxon>
        <taxon>ecological metagenomes</taxon>
    </lineage>
</organism>